<dbReference type="STRING" id="523846.Mfer_0347"/>
<dbReference type="KEGG" id="mfv:Mfer_0347"/>
<protein>
    <submittedName>
        <fullName evidence="1">Uncharacterized protein</fullName>
    </submittedName>
</protein>
<dbReference type="HOGENOM" id="CLU_1987621_0_0_2"/>
<evidence type="ECO:0000313" key="1">
    <source>
        <dbReference type="EMBL" id="ADP77150.1"/>
    </source>
</evidence>
<dbReference type="Proteomes" id="UP000002315">
    <property type="component" value="Chromosome"/>
</dbReference>
<organism evidence="1 2">
    <name type="scientific">Methanothermus fervidus (strain ATCC 43054 / DSM 2088 / JCM 10308 / V24 S)</name>
    <dbReference type="NCBI Taxonomy" id="523846"/>
    <lineage>
        <taxon>Archaea</taxon>
        <taxon>Methanobacteriati</taxon>
        <taxon>Methanobacteriota</taxon>
        <taxon>Methanomada group</taxon>
        <taxon>Methanobacteria</taxon>
        <taxon>Methanobacteriales</taxon>
        <taxon>Methanothermaceae</taxon>
        <taxon>Methanothermus</taxon>
    </lineage>
</organism>
<keyword evidence="2" id="KW-1185">Reference proteome</keyword>
<gene>
    <name evidence="1" type="ordered locus">Mfer_0347</name>
</gene>
<proteinExistence type="predicted"/>
<name>E3GXW8_METFV</name>
<dbReference type="EMBL" id="CP002278">
    <property type="protein sequence ID" value="ADP77150.1"/>
    <property type="molecule type" value="Genomic_DNA"/>
</dbReference>
<accession>E3GXW8</accession>
<sequence>MLILKIQKQDFEREWEKVKEINKIIDCLIAELKIPEEYLELYKNSSILPLEEAINIAESIGDEKACSYLYFLLSIRNLRRGWYKHAEKSLDKCIKYSKEAGLRKINSFAKMLRNVMLAFQPFTKI</sequence>
<evidence type="ECO:0000313" key="2">
    <source>
        <dbReference type="Proteomes" id="UP000002315"/>
    </source>
</evidence>
<dbReference type="AlphaFoldDB" id="E3GXW8"/>
<reference evidence="1 2" key="1">
    <citation type="journal article" date="2010" name="Stand. Genomic Sci.">
        <title>Complete genome sequence of Methanothermus fervidus type strain (V24S).</title>
        <authorList>
            <person name="Anderson I."/>
            <person name="Djao O.D."/>
            <person name="Misra M."/>
            <person name="Chertkov O."/>
            <person name="Nolan M."/>
            <person name="Lucas S."/>
            <person name="Lapidus A."/>
            <person name="Del Rio T.G."/>
            <person name="Tice H."/>
            <person name="Cheng J.F."/>
            <person name="Tapia R."/>
            <person name="Han C."/>
            <person name="Goodwin L."/>
            <person name="Pitluck S."/>
            <person name="Liolios K."/>
            <person name="Ivanova N."/>
            <person name="Mavromatis K."/>
            <person name="Mikhailova N."/>
            <person name="Pati A."/>
            <person name="Brambilla E."/>
            <person name="Chen A."/>
            <person name="Palaniappan K."/>
            <person name="Land M."/>
            <person name="Hauser L."/>
            <person name="Chang Y.J."/>
            <person name="Jeffries C.D."/>
            <person name="Sikorski J."/>
            <person name="Spring S."/>
            <person name="Rohde M."/>
            <person name="Eichinger K."/>
            <person name="Huber H."/>
            <person name="Wirth R."/>
            <person name="Goker M."/>
            <person name="Detter J.C."/>
            <person name="Woyke T."/>
            <person name="Bristow J."/>
            <person name="Eisen J.A."/>
            <person name="Markowitz V."/>
            <person name="Hugenholtz P."/>
            <person name="Klenk H.P."/>
            <person name="Kyrpides N.C."/>
        </authorList>
    </citation>
    <scope>NUCLEOTIDE SEQUENCE [LARGE SCALE GENOMIC DNA]</scope>
    <source>
        <strain evidence="2">ATCC 43054 / DSM 2088 / JCM 10308 / V24 S</strain>
    </source>
</reference>